<reference evidence="7" key="1">
    <citation type="submission" date="2017-04" db="EMBL/GenBank/DDBJ databases">
        <authorList>
            <person name="Varghese N."/>
            <person name="Submissions S."/>
        </authorList>
    </citation>
    <scope>NUCLEOTIDE SEQUENCE [LARGE SCALE GENOMIC DNA]</scope>
    <source>
        <strain evidence="7">DSM 19835</strain>
    </source>
</reference>
<evidence type="ECO:0000256" key="4">
    <source>
        <dbReference type="SAM" id="Phobius"/>
    </source>
</evidence>
<keyword evidence="7" id="KW-1185">Reference proteome</keyword>
<dbReference type="OrthoDB" id="9774262at2"/>
<dbReference type="InterPro" id="IPR051913">
    <property type="entry name" value="GH2_Domain-Containing"/>
</dbReference>
<keyword evidence="2 3" id="KW-0326">Glycosidase</keyword>
<dbReference type="Pfam" id="PF00150">
    <property type="entry name" value="Cellulase"/>
    <property type="match status" value="1"/>
</dbReference>
<evidence type="ECO:0000256" key="1">
    <source>
        <dbReference type="ARBA" id="ARBA00022801"/>
    </source>
</evidence>
<dbReference type="SUPFAM" id="SSF51445">
    <property type="entry name" value="(Trans)glycosidases"/>
    <property type="match status" value="1"/>
</dbReference>
<dbReference type="RefSeq" id="WP_085496145.1">
    <property type="nucleotide sequence ID" value="NZ_FXAO01000001.1"/>
</dbReference>
<dbReference type="InterPro" id="IPR001547">
    <property type="entry name" value="Glyco_hydro_5"/>
</dbReference>
<keyword evidence="4" id="KW-0812">Transmembrane</keyword>
<dbReference type="PANTHER" id="PTHR42732">
    <property type="entry name" value="BETA-GALACTOSIDASE"/>
    <property type="match status" value="1"/>
</dbReference>
<evidence type="ECO:0000256" key="2">
    <source>
        <dbReference type="ARBA" id="ARBA00023295"/>
    </source>
</evidence>
<dbReference type="Gene3D" id="3.20.20.80">
    <property type="entry name" value="Glycosidases"/>
    <property type="match status" value="1"/>
</dbReference>
<evidence type="ECO:0000256" key="3">
    <source>
        <dbReference type="RuleBase" id="RU361153"/>
    </source>
</evidence>
<evidence type="ECO:0000313" key="7">
    <source>
        <dbReference type="Proteomes" id="UP000193420"/>
    </source>
</evidence>
<accession>A0A1X7IDR3</accession>
<dbReference type="Proteomes" id="UP000193420">
    <property type="component" value="Unassembled WGS sequence"/>
</dbReference>
<sequence>MKWNKNILRVLLIGTFLAINALVLFGISSVWSYLNTGADRSTLLHIGGEKSPIYLPEVVWDTTSVEGRPIEKQTLAKIERDYLNGWYVKNASLATNNQYGIADYFTESARTKLYKILDTNKQKGATFVQTTLEHWPELNFYSADGTQISFLDKNVLLYKKGFLNGIPVLEFHETATFQVVMLLEDGFWRVRHFVRVASEPLQVKKEPIIGAGNLEILKNIKGLNYYPKDSPWDTFGNKFNDGIIASDFRKIREMGLNTVRVFIPYSDFGEAHLDAIRLSKVRTLLDAAENEHLMVIITLFDFYGDYSLPNWTLTFRHAEKVVKEYMDHPSLLAWDLKNEPDLDFESRGRDNVLAWLKELNIRVKKWDNLHPITVGWSSPEAAINIADELDFVSFHYYRDTKDFLSAYDKMKNAIPSGKITVLQEYGSSSYSGVWNAFLNSEGKQAAYYEEIQPLLKEAQIPFLFWTLYDFEKVPSAVVGNRPWRREPQKYFGCLDMEGKPKKTYYYLKGIIQK</sequence>
<keyword evidence="4" id="KW-1133">Transmembrane helix</keyword>
<evidence type="ECO:0000313" key="6">
    <source>
        <dbReference type="EMBL" id="SMG12591.1"/>
    </source>
</evidence>
<name>A0A1X7IDR3_9FLAO</name>
<dbReference type="GO" id="GO:0004553">
    <property type="term" value="F:hydrolase activity, hydrolyzing O-glycosyl compounds"/>
    <property type="evidence" value="ECO:0007669"/>
    <property type="project" value="InterPro"/>
</dbReference>
<dbReference type="EMBL" id="FXAO01000001">
    <property type="protein sequence ID" value="SMG12591.1"/>
    <property type="molecule type" value="Genomic_DNA"/>
</dbReference>
<evidence type="ECO:0000259" key="5">
    <source>
        <dbReference type="Pfam" id="PF00150"/>
    </source>
</evidence>
<keyword evidence="4" id="KW-0472">Membrane</keyword>
<dbReference type="GO" id="GO:0000272">
    <property type="term" value="P:polysaccharide catabolic process"/>
    <property type="evidence" value="ECO:0007669"/>
    <property type="project" value="InterPro"/>
</dbReference>
<dbReference type="PANTHER" id="PTHR42732:SF1">
    <property type="entry name" value="BETA-MANNOSIDASE"/>
    <property type="match status" value="1"/>
</dbReference>
<gene>
    <name evidence="6" type="ORF">SAMN03080602_00694</name>
</gene>
<organism evidence="6 7">
    <name type="scientific">Arenibacter troitsensis</name>
    <dbReference type="NCBI Taxonomy" id="188872"/>
    <lineage>
        <taxon>Bacteria</taxon>
        <taxon>Pseudomonadati</taxon>
        <taxon>Bacteroidota</taxon>
        <taxon>Flavobacteriia</taxon>
        <taxon>Flavobacteriales</taxon>
        <taxon>Flavobacteriaceae</taxon>
        <taxon>Arenibacter</taxon>
    </lineage>
</organism>
<dbReference type="STRING" id="188872.SAMN03080602_00694"/>
<feature type="transmembrane region" description="Helical" evidence="4">
    <location>
        <begin position="7"/>
        <end position="34"/>
    </location>
</feature>
<dbReference type="AlphaFoldDB" id="A0A1X7IDR3"/>
<proteinExistence type="inferred from homology"/>
<protein>
    <submittedName>
        <fullName evidence="6">Cellulase (Glycosyl hydrolase family 5)</fullName>
    </submittedName>
</protein>
<dbReference type="InterPro" id="IPR017853">
    <property type="entry name" value="GH"/>
</dbReference>
<feature type="domain" description="Glycoside hydrolase family 5" evidence="5">
    <location>
        <begin position="240"/>
        <end position="469"/>
    </location>
</feature>
<keyword evidence="1 3" id="KW-0378">Hydrolase</keyword>
<comment type="similarity">
    <text evidence="3">Belongs to the glycosyl hydrolase 5 (cellulase A) family.</text>
</comment>